<comment type="caution">
    <text evidence="1">The sequence shown here is derived from an EMBL/GenBank/DDBJ whole genome shotgun (WGS) entry which is preliminary data.</text>
</comment>
<keyword evidence="2" id="KW-1185">Reference proteome</keyword>
<evidence type="ECO:0000313" key="2">
    <source>
        <dbReference type="Proteomes" id="UP000198287"/>
    </source>
</evidence>
<protein>
    <submittedName>
        <fullName evidence="1">Uncharacterized protein</fullName>
    </submittedName>
</protein>
<gene>
    <name evidence="1" type="ORF">Fcan01_00377</name>
</gene>
<proteinExistence type="predicted"/>
<dbReference type="EMBL" id="LNIX01000001">
    <property type="protein sequence ID" value="OXA61947.1"/>
    <property type="molecule type" value="Genomic_DNA"/>
</dbReference>
<sequence>MEVFQFSKFSKLSIIFLFSVLYVHSALGRIPISYSVLPITESLTFIAAETTLQFNDSCKWGDELKQRDGFRKIQNLTMGSDEEQVILHESIKQTEQQGVFFCGDVRMLVCNQETSRCVCGQTQAAVVQGDAYKPSAYITEQDGNGETVCRWGESTHCIPPGNKYNEGLNFYNVELPPLQCAHGLECLSSKDGVKCSNETVKGYFEDKFGKENKPVTNGLLWEELLSGKICTCGKLKTT</sequence>
<evidence type="ECO:0000313" key="1">
    <source>
        <dbReference type="EMBL" id="OXA61947.1"/>
    </source>
</evidence>
<dbReference type="AlphaFoldDB" id="A0A226EXQ9"/>
<name>A0A226EXQ9_FOLCA</name>
<organism evidence="1 2">
    <name type="scientific">Folsomia candida</name>
    <name type="common">Springtail</name>
    <dbReference type="NCBI Taxonomy" id="158441"/>
    <lineage>
        <taxon>Eukaryota</taxon>
        <taxon>Metazoa</taxon>
        <taxon>Ecdysozoa</taxon>
        <taxon>Arthropoda</taxon>
        <taxon>Hexapoda</taxon>
        <taxon>Collembola</taxon>
        <taxon>Entomobryomorpha</taxon>
        <taxon>Isotomoidea</taxon>
        <taxon>Isotomidae</taxon>
        <taxon>Proisotominae</taxon>
        <taxon>Folsomia</taxon>
    </lineage>
</organism>
<reference evidence="1 2" key="1">
    <citation type="submission" date="2015-12" db="EMBL/GenBank/DDBJ databases">
        <title>The genome of Folsomia candida.</title>
        <authorList>
            <person name="Faddeeva A."/>
            <person name="Derks M.F."/>
            <person name="Anvar Y."/>
            <person name="Smit S."/>
            <person name="Van Straalen N."/>
            <person name="Roelofs D."/>
        </authorList>
    </citation>
    <scope>NUCLEOTIDE SEQUENCE [LARGE SCALE GENOMIC DNA]</scope>
    <source>
        <strain evidence="1 2">VU population</strain>
        <tissue evidence="1">Whole body</tissue>
    </source>
</reference>
<dbReference type="Proteomes" id="UP000198287">
    <property type="component" value="Unassembled WGS sequence"/>
</dbReference>
<accession>A0A226EXQ9</accession>